<dbReference type="AlphaFoldDB" id="A0A0F9FL83"/>
<comment type="caution">
    <text evidence="1">The sequence shown here is derived from an EMBL/GenBank/DDBJ whole genome shotgun (WGS) entry which is preliminary data.</text>
</comment>
<gene>
    <name evidence="1" type="ORF">LCGC14_2291970</name>
</gene>
<proteinExistence type="predicted"/>
<accession>A0A0F9FL83</accession>
<evidence type="ECO:0000313" key="1">
    <source>
        <dbReference type="EMBL" id="KKL51792.1"/>
    </source>
</evidence>
<reference evidence="1" key="1">
    <citation type="journal article" date="2015" name="Nature">
        <title>Complex archaea that bridge the gap between prokaryotes and eukaryotes.</title>
        <authorList>
            <person name="Spang A."/>
            <person name="Saw J.H."/>
            <person name="Jorgensen S.L."/>
            <person name="Zaremba-Niedzwiedzka K."/>
            <person name="Martijn J."/>
            <person name="Lind A.E."/>
            <person name="van Eijk R."/>
            <person name="Schleper C."/>
            <person name="Guy L."/>
            <person name="Ettema T.J."/>
        </authorList>
    </citation>
    <scope>NUCLEOTIDE SEQUENCE</scope>
</reference>
<dbReference type="EMBL" id="LAZR01032126">
    <property type="protein sequence ID" value="KKL51792.1"/>
    <property type="molecule type" value="Genomic_DNA"/>
</dbReference>
<name>A0A0F9FL83_9ZZZZ</name>
<sequence length="66" mass="7556">MRYKVYMDVIDGSITHKSEHIFMEIISDCRQEVIDIIGIALSKDVSACSIRIVKSSYKIYKLGKIC</sequence>
<organism evidence="1">
    <name type="scientific">marine sediment metagenome</name>
    <dbReference type="NCBI Taxonomy" id="412755"/>
    <lineage>
        <taxon>unclassified sequences</taxon>
        <taxon>metagenomes</taxon>
        <taxon>ecological metagenomes</taxon>
    </lineage>
</organism>
<protein>
    <submittedName>
        <fullName evidence="1">Uncharacterized protein</fullName>
    </submittedName>
</protein>